<keyword evidence="8" id="KW-1185">Reference proteome</keyword>
<dbReference type="Gene3D" id="1.25.40.20">
    <property type="entry name" value="Ankyrin repeat-containing domain"/>
    <property type="match status" value="2"/>
</dbReference>
<evidence type="ECO:0000256" key="5">
    <source>
        <dbReference type="SAM" id="Phobius"/>
    </source>
</evidence>
<proteinExistence type="predicted"/>
<dbReference type="PROSITE" id="PS50088">
    <property type="entry name" value="ANK_REPEAT"/>
    <property type="match status" value="3"/>
</dbReference>
<dbReference type="SMART" id="SM00248">
    <property type="entry name" value="ANK"/>
    <property type="match status" value="6"/>
</dbReference>
<keyword evidence="6" id="KW-0732">Signal</keyword>
<evidence type="ECO:0000256" key="1">
    <source>
        <dbReference type="ARBA" id="ARBA00022737"/>
    </source>
</evidence>
<comment type="caution">
    <text evidence="7">The sequence shown here is derived from an EMBL/GenBank/DDBJ whole genome shotgun (WGS) entry which is preliminary data.</text>
</comment>
<keyword evidence="5" id="KW-0812">Transmembrane</keyword>
<feature type="compositionally biased region" description="Polar residues" evidence="4">
    <location>
        <begin position="434"/>
        <end position="443"/>
    </location>
</feature>
<dbReference type="PROSITE" id="PS50297">
    <property type="entry name" value="ANK_REP_REGION"/>
    <property type="match status" value="3"/>
</dbReference>
<keyword evidence="5" id="KW-1133">Transmembrane helix</keyword>
<dbReference type="InterPro" id="IPR002110">
    <property type="entry name" value="Ankyrin_rpt"/>
</dbReference>
<evidence type="ECO:0000256" key="3">
    <source>
        <dbReference type="PROSITE-ProRule" id="PRU00023"/>
    </source>
</evidence>
<feature type="transmembrane region" description="Helical" evidence="5">
    <location>
        <begin position="247"/>
        <end position="268"/>
    </location>
</feature>
<evidence type="ECO:0000256" key="4">
    <source>
        <dbReference type="SAM" id="MobiDB-lite"/>
    </source>
</evidence>
<name>A0AAJ0HNC9_9PEZI</name>
<sequence length="1312" mass="145064">MFLYIMSFLFWSGKAVADDGDDFSNNLFTDLAPLLALFGEQFCKQFMSQSMGWLDHVLFAMGPLGILTALVSAIRVGGHPWLKAIIGRARENRAAVEIELMSSTSHEVCEVWNGEGIVRSLGKPGIRQIIYLECDKDSEETLGLHTISTALEAGLLKDQTLTPKPAIRSHPHPNAKSRKGLNPAEVAAPNISLNIHGGSKYGELLAGAIFGSICQFGVLIFTGFSVYHPTFSAKFLKDAEEVPRYGYPIMALGTVMLTIGMILCSYVIDSSTQETKFILQSAQPDTPKQTIRTLWLQKSHTLSDQDFNSFVLFSPVSRTYILSSERAPDLPKAPNWKDILGVLTLLGVALGLTGYVLQFQGLRALNWTASISQLVCLALMTLLRAWVRRGLIAKPVAKRVLEDHEMDYLHMQRELPKYPTSSSNDPKTPGTDVRVTSPSSTDSLDGPAARALAVRRRLGRITLLPGLASGLAIAIADSVEAVMASHSLFEDASNAFIHKYQTFSWALEVNLGPTRTPGRVRFSVDRKRGTWKMDPSKVDAALSLWLYHCHRMEDRNSTDRSNADWLRQEKSSRRMISRVVASSDISQIRDMKWWMGDMIENVPSAAGKGKATQQQLDPLKSVTVIGFRGLEESQQGRLGNFGHRDTSDPGTTTTILSLEAALAQHIFMSFMWAIVKSVSAVKLEQNSTTSVTRPENFRVDEPETILTLRLENDVLGGLSSTISQSGLGTIEDAYACIIPPLSHLQKLPNKAVVTFVRQRLRDQERLTNWDAWKTVVTMYRELFRALRPHSQGAGGSIGNIGAILVHLCWALACNKVQKENQKRTDGLEQMGDLITDLVHVLDRPCSQQGLPISTVLEEFRRLYHAGQDFDEVEIPVPDNGADKEESRSDDWSHMHQRDSDERRRALGRLLAHPHVFQKIDETRERNAHRKIKADLNVRMRDLFDWTPLHYSAARGNLYAVQRLLRLNANPNVTDLAGWTPLHYAVQAAKTAEGSSSAISIIRELQHYGASADLGGRDGICALHCAARKATGELTDVLLQGGASVDLQDNSGMTALHWAAYSRLAEPVKALLRRGAYRAARDEYDRTPLHLAALRGCGSPREGLPDTVASLLAADNTGEVRAIDRDGRTPLHLAAMQCNSTETAVLLRYSSSGPTSELMSEDNDSCTPLDIAIIYSPDKTAPLILQKLELDGIANMEVPLTTAIIFGRHSLIERISKMVADEGLIRGLLKSVKTVRDVVGRMGDYPMDYFEYAVAVIVNAPECPPARRKFYISRCKEVIKSQSRHYGSLCETRAILHKSLGGTGGNMTEDEVD</sequence>
<evidence type="ECO:0000256" key="2">
    <source>
        <dbReference type="ARBA" id="ARBA00023043"/>
    </source>
</evidence>
<dbReference type="InterPro" id="IPR036770">
    <property type="entry name" value="Ankyrin_rpt-contain_sf"/>
</dbReference>
<dbReference type="Pfam" id="PF12796">
    <property type="entry name" value="Ank_2"/>
    <property type="match status" value="2"/>
</dbReference>
<feature type="chain" id="PRO_5042582520" description="Ankyrin repeat protein" evidence="6">
    <location>
        <begin position="18"/>
        <end position="1312"/>
    </location>
</feature>
<evidence type="ECO:0000256" key="6">
    <source>
        <dbReference type="SAM" id="SignalP"/>
    </source>
</evidence>
<evidence type="ECO:0008006" key="9">
    <source>
        <dbReference type="Google" id="ProtNLM"/>
    </source>
</evidence>
<dbReference type="EMBL" id="JAUIQD010000003">
    <property type="protein sequence ID" value="KAK3358065.1"/>
    <property type="molecule type" value="Genomic_DNA"/>
</dbReference>
<evidence type="ECO:0000313" key="7">
    <source>
        <dbReference type="EMBL" id="KAK3358065.1"/>
    </source>
</evidence>
<dbReference type="Pfam" id="PF00023">
    <property type="entry name" value="Ank"/>
    <property type="match status" value="1"/>
</dbReference>
<dbReference type="PANTHER" id="PTHR24198:SF165">
    <property type="entry name" value="ANKYRIN REPEAT-CONTAINING PROTEIN-RELATED"/>
    <property type="match status" value="1"/>
</dbReference>
<reference evidence="7" key="2">
    <citation type="submission" date="2023-06" db="EMBL/GenBank/DDBJ databases">
        <authorList>
            <consortium name="Lawrence Berkeley National Laboratory"/>
            <person name="Haridas S."/>
            <person name="Hensen N."/>
            <person name="Bonometti L."/>
            <person name="Westerberg I."/>
            <person name="Brannstrom I.O."/>
            <person name="Guillou S."/>
            <person name="Cros-Aarteil S."/>
            <person name="Calhoun S."/>
            <person name="Kuo A."/>
            <person name="Mondo S."/>
            <person name="Pangilinan J."/>
            <person name="Riley R."/>
            <person name="Labutti K."/>
            <person name="Andreopoulos B."/>
            <person name="Lipzen A."/>
            <person name="Chen C."/>
            <person name="Yanf M."/>
            <person name="Daum C."/>
            <person name="Ng V."/>
            <person name="Clum A."/>
            <person name="Steindorff A."/>
            <person name="Ohm R."/>
            <person name="Martin F."/>
            <person name="Silar P."/>
            <person name="Natvig D."/>
            <person name="Lalanne C."/>
            <person name="Gautier V."/>
            <person name="Ament-Velasquez S.L."/>
            <person name="Kruys A."/>
            <person name="Hutchinson M.I."/>
            <person name="Powell A.J."/>
            <person name="Barry K."/>
            <person name="Miller A.N."/>
            <person name="Grigoriev I.V."/>
            <person name="Debuchy R."/>
            <person name="Gladieux P."/>
            <person name="Thoren M.H."/>
            <person name="Johannesson H."/>
        </authorList>
    </citation>
    <scope>NUCLEOTIDE SEQUENCE</scope>
    <source>
        <strain evidence="7">CBS 955.72</strain>
    </source>
</reference>
<dbReference type="PANTHER" id="PTHR24198">
    <property type="entry name" value="ANKYRIN REPEAT AND PROTEIN KINASE DOMAIN-CONTAINING PROTEIN"/>
    <property type="match status" value="1"/>
</dbReference>
<feature type="repeat" description="ANK" evidence="3">
    <location>
        <begin position="943"/>
        <end position="975"/>
    </location>
</feature>
<evidence type="ECO:0000313" key="8">
    <source>
        <dbReference type="Proteomes" id="UP001275084"/>
    </source>
</evidence>
<gene>
    <name evidence="7" type="ORF">B0T25DRAFT_477211</name>
</gene>
<feature type="transmembrane region" description="Helical" evidence="5">
    <location>
        <begin position="57"/>
        <end position="78"/>
    </location>
</feature>
<feature type="repeat" description="ANK" evidence="3">
    <location>
        <begin position="1050"/>
        <end position="1082"/>
    </location>
</feature>
<keyword evidence="2 3" id="KW-0040">ANK repeat</keyword>
<keyword evidence="5" id="KW-0472">Membrane</keyword>
<reference evidence="7" key="1">
    <citation type="journal article" date="2023" name="Mol. Phylogenet. Evol.">
        <title>Genome-scale phylogeny and comparative genomics of the fungal order Sordariales.</title>
        <authorList>
            <person name="Hensen N."/>
            <person name="Bonometti L."/>
            <person name="Westerberg I."/>
            <person name="Brannstrom I.O."/>
            <person name="Guillou S."/>
            <person name="Cros-Aarteil S."/>
            <person name="Calhoun S."/>
            <person name="Haridas S."/>
            <person name="Kuo A."/>
            <person name="Mondo S."/>
            <person name="Pangilinan J."/>
            <person name="Riley R."/>
            <person name="LaButti K."/>
            <person name="Andreopoulos B."/>
            <person name="Lipzen A."/>
            <person name="Chen C."/>
            <person name="Yan M."/>
            <person name="Daum C."/>
            <person name="Ng V."/>
            <person name="Clum A."/>
            <person name="Steindorff A."/>
            <person name="Ohm R.A."/>
            <person name="Martin F."/>
            <person name="Silar P."/>
            <person name="Natvig D.O."/>
            <person name="Lalanne C."/>
            <person name="Gautier V."/>
            <person name="Ament-Velasquez S.L."/>
            <person name="Kruys A."/>
            <person name="Hutchinson M.I."/>
            <person name="Powell A.J."/>
            <person name="Barry K."/>
            <person name="Miller A.N."/>
            <person name="Grigoriev I.V."/>
            <person name="Debuchy R."/>
            <person name="Gladieux P."/>
            <person name="Hiltunen Thoren M."/>
            <person name="Johannesson H."/>
        </authorList>
    </citation>
    <scope>NUCLEOTIDE SEQUENCE</scope>
    <source>
        <strain evidence="7">CBS 955.72</strain>
    </source>
</reference>
<feature type="repeat" description="ANK" evidence="3">
    <location>
        <begin position="1017"/>
        <end position="1049"/>
    </location>
</feature>
<feature type="signal peptide" evidence="6">
    <location>
        <begin position="1"/>
        <end position="17"/>
    </location>
</feature>
<dbReference type="Proteomes" id="UP001275084">
    <property type="component" value="Unassembled WGS sequence"/>
</dbReference>
<organism evidence="7 8">
    <name type="scientific">Lasiosphaeria hispida</name>
    <dbReference type="NCBI Taxonomy" id="260671"/>
    <lineage>
        <taxon>Eukaryota</taxon>
        <taxon>Fungi</taxon>
        <taxon>Dikarya</taxon>
        <taxon>Ascomycota</taxon>
        <taxon>Pezizomycotina</taxon>
        <taxon>Sordariomycetes</taxon>
        <taxon>Sordariomycetidae</taxon>
        <taxon>Sordariales</taxon>
        <taxon>Lasiosphaeriaceae</taxon>
        <taxon>Lasiosphaeria</taxon>
    </lineage>
</organism>
<feature type="compositionally biased region" description="Basic and acidic residues" evidence="4">
    <location>
        <begin position="880"/>
        <end position="898"/>
    </location>
</feature>
<feature type="region of interest" description="Disordered" evidence="4">
    <location>
        <begin position="415"/>
        <end position="446"/>
    </location>
</feature>
<feature type="region of interest" description="Disordered" evidence="4">
    <location>
        <begin position="872"/>
        <end position="898"/>
    </location>
</feature>
<dbReference type="SUPFAM" id="SSF48403">
    <property type="entry name" value="Ankyrin repeat"/>
    <property type="match status" value="1"/>
</dbReference>
<accession>A0AAJ0HNC9</accession>
<feature type="transmembrane region" description="Helical" evidence="5">
    <location>
        <begin position="339"/>
        <end position="358"/>
    </location>
</feature>
<keyword evidence="1" id="KW-0677">Repeat</keyword>
<protein>
    <recommendedName>
        <fullName evidence="9">Ankyrin repeat protein</fullName>
    </recommendedName>
</protein>
<feature type="transmembrane region" description="Helical" evidence="5">
    <location>
        <begin position="204"/>
        <end position="227"/>
    </location>
</feature>